<sequence length="667" mass="75128">MNFTSISIPLNLTTGYQNPNDDFFSPILSCANKFDVGVGYFSSIWLQHVKKGIYQFALNGGRSRWIISPNINLQDAAAISEGFILKSIESTQKKIEDLVLDELALMDVDSRTLLSNLIAAGVLDFKISFPISSGNNLFHAKMGVAIDEDGNEVAFNGSFNLTGNAKDNWEYIDIYTDETAREKQRILSIQERFNTLWAGEDAFYQVFTPSKSLLTGIENFSDNEKSVFPKISDSEHVNLRSYQKEAIKKWGENKGHGMYVMATGSGKTITALATVKKLITRFKEANNPLFIVFVLPLKHLLDQWHEEAEEFGFESTKCYEESLNWRVPLSEKLAHQSIQKSGIVKAMVTNATLASDNFQRILRGIKVPIMVVADEAHNLGSPTYLHALPKNAQYRLGLTATPKRHNDEEGTEALFDYFGGAVFEFTLREAIEAGFLVKYRYYPSICEFNHDEYQDYKAIIKKLKNEEKSQFEADNELEELLGGASNKLIILRKELEKLKSTNQLQHTLLYCGSQTDDEGSRQIEKILTMLGHELGIKARKFTATESLDDRKKILAQFARCELDAIVAIKCLDEGVDVPATKQAFVISSTSNPREFIQRRGRVLRRSPGKDEAIIYDFIVVPPPGEEVNPALIEKEVKRGLEYNSLAVNKNENETLLLNLADLHGVDL</sequence>
<dbReference type="PROSITE" id="PS51194">
    <property type="entry name" value="HELICASE_CTER"/>
    <property type="match status" value="1"/>
</dbReference>
<protein>
    <submittedName>
        <fullName evidence="7">DEAD/DEAH box helicase family protein</fullName>
    </submittedName>
</protein>
<keyword evidence="1" id="KW-0547">Nucleotide-binding</keyword>
<dbReference type="Proteomes" id="UP000649232">
    <property type="component" value="Unassembled WGS sequence"/>
</dbReference>
<dbReference type="Pfam" id="PF04851">
    <property type="entry name" value="ResIII"/>
    <property type="match status" value="1"/>
</dbReference>
<keyword evidence="3 7" id="KW-0347">Helicase</keyword>
<dbReference type="SMART" id="SM00490">
    <property type="entry name" value="HELICc"/>
    <property type="match status" value="1"/>
</dbReference>
<keyword evidence="2" id="KW-0378">Hydrolase</keyword>
<keyword evidence="4" id="KW-0067">ATP-binding</keyword>
<dbReference type="Pfam" id="PF00271">
    <property type="entry name" value="Helicase_C"/>
    <property type="match status" value="1"/>
</dbReference>
<dbReference type="GO" id="GO:0004386">
    <property type="term" value="F:helicase activity"/>
    <property type="evidence" value="ECO:0007669"/>
    <property type="project" value="UniProtKB-KW"/>
</dbReference>
<evidence type="ECO:0000256" key="4">
    <source>
        <dbReference type="ARBA" id="ARBA00022840"/>
    </source>
</evidence>
<dbReference type="PANTHER" id="PTHR11274:SF0">
    <property type="entry name" value="GENERAL TRANSCRIPTION AND DNA REPAIR FACTOR IIH HELICASE SUBUNIT XPB"/>
    <property type="match status" value="1"/>
</dbReference>
<dbReference type="InterPro" id="IPR050615">
    <property type="entry name" value="ATP-dep_DNA_Helicase"/>
</dbReference>
<dbReference type="PROSITE" id="PS51192">
    <property type="entry name" value="HELICASE_ATP_BIND_1"/>
    <property type="match status" value="1"/>
</dbReference>
<dbReference type="InterPro" id="IPR014001">
    <property type="entry name" value="Helicase_ATP-bd"/>
</dbReference>
<evidence type="ECO:0000313" key="7">
    <source>
        <dbReference type="EMBL" id="MBJ2138201.1"/>
    </source>
</evidence>
<proteinExistence type="predicted"/>
<accession>A0ABS0WIC6</accession>
<evidence type="ECO:0000313" key="8">
    <source>
        <dbReference type="Proteomes" id="UP000649232"/>
    </source>
</evidence>
<evidence type="ECO:0000256" key="1">
    <source>
        <dbReference type="ARBA" id="ARBA00022741"/>
    </source>
</evidence>
<evidence type="ECO:0000256" key="2">
    <source>
        <dbReference type="ARBA" id="ARBA00022801"/>
    </source>
</evidence>
<dbReference type="SMART" id="SM00487">
    <property type="entry name" value="DEXDc"/>
    <property type="match status" value="1"/>
</dbReference>
<dbReference type="InterPro" id="IPR027417">
    <property type="entry name" value="P-loop_NTPase"/>
</dbReference>
<dbReference type="Gene3D" id="3.30.870.10">
    <property type="entry name" value="Endonuclease Chain A"/>
    <property type="match status" value="1"/>
</dbReference>
<organism evidence="7 8">
    <name type="scientific">Paraglaciecola chathamensis</name>
    <dbReference type="NCBI Taxonomy" id="368405"/>
    <lineage>
        <taxon>Bacteria</taxon>
        <taxon>Pseudomonadati</taxon>
        <taxon>Pseudomonadota</taxon>
        <taxon>Gammaproteobacteria</taxon>
        <taxon>Alteromonadales</taxon>
        <taxon>Alteromonadaceae</taxon>
        <taxon>Paraglaciecola</taxon>
    </lineage>
</organism>
<name>A0ABS0WIC6_9ALTE</name>
<dbReference type="RefSeq" id="WP_198825593.1">
    <property type="nucleotide sequence ID" value="NZ_JAEILT010000030.1"/>
</dbReference>
<dbReference type="EMBL" id="JAEILT010000030">
    <property type="protein sequence ID" value="MBJ2138201.1"/>
    <property type="molecule type" value="Genomic_DNA"/>
</dbReference>
<feature type="domain" description="Helicase ATP-binding" evidence="5">
    <location>
        <begin position="248"/>
        <end position="420"/>
    </location>
</feature>
<reference evidence="7 8" key="1">
    <citation type="submission" date="2020-12" db="EMBL/GenBank/DDBJ databases">
        <title>Draft genome sequences of nine environmental bacterial isolates colonizing plastic.</title>
        <authorList>
            <person name="Borre I."/>
            <person name="Sonnenschein E.C."/>
        </authorList>
    </citation>
    <scope>NUCLEOTIDE SEQUENCE [LARGE SCALE GENOMIC DNA]</scope>
    <source>
        <strain evidence="7 8">IB30</strain>
    </source>
</reference>
<dbReference type="InterPro" id="IPR006935">
    <property type="entry name" value="Helicase/UvrB_N"/>
</dbReference>
<dbReference type="SUPFAM" id="SSF52540">
    <property type="entry name" value="P-loop containing nucleoside triphosphate hydrolases"/>
    <property type="match status" value="2"/>
</dbReference>
<feature type="domain" description="Helicase C-terminal" evidence="6">
    <location>
        <begin position="490"/>
        <end position="663"/>
    </location>
</feature>
<evidence type="ECO:0000256" key="3">
    <source>
        <dbReference type="ARBA" id="ARBA00022806"/>
    </source>
</evidence>
<evidence type="ECO:0000259" key="6">
    <source>
        <dbReference type="PROSITE" id="PS51194"/>
    </source>
</evidence>
<dbReference type="Gene3D" id="3.40.50.300">
    <property type="entry name" value="P-loop containing nucleotide triphosphate hydrolases"/>
    <property type="match status" value="2"/>
</dbReference>
<dbReference type="InterPro" id="IPR001650">
    <property type="entry name" value="Helicase_C-like"/>
</dbReference>
<gene>
    <name evidence="7" type="ORF">JEU11_17195</name>
</gene>
<comment type="caution">
    <text evidence="7">The sequence shown here is derived from an EMBL/GenBank/DDBJ whole genome shotgun (WGS) entry which is preliminary data.</text>
</comment>
<dbReference type="PANTHER" id="PTHR11274">
    <property type="entry name" value="RAD25/XP-B DNA REPAIR HELICASE"/>
    <property type="match status" value="1"/>
</dbReference>
<evidence type="ECO:0000259" key="5">
    <source>
        <dbReference type="PROSITE" id="PS51192"/>
    </source>
</evidence>